<dbReference type="InterPro" id="IPR036520">
    <property type="entry name" value="UPF0759_sf"/>
</dbReference>
<dbReference type="PANTHER" id="PTHR30348">
    <property type="entry name" value="UNCHARACTERIZED PROTEIN YECE"/>
    <property type="match status" value="1"/>
</dbReference>
<gene>
    <name evidence="1" type="ORF">ABS648_24170</name>
</gene>
<protein>
    <submittedName>
        <fullName evidence="1">DUF72 domain-containing protein</fullName>
    </submittedName>
</protein>
<reference evidence="1" key="1">
    <citation type="submission" date="2023-08" db="EMBL/GenBank/DDBJ databases">
        <title>Increased levels of nutrients transform a symbiont into a lethal pathobiont.</title>
        <authorList>
            <person name="Lachnit T."/>
            <person name="Ulrich L."/>
            <person name="Willmer F.M."/>
            <person name="Hasenbein T."/>
            <person name="Steiner L.X."/>
            <person name="Wolters M."/>
            <person name="Herbst E.M."/>
            <person name="Deines P."/>
        </authorList>
    </citation>
    <scope>NUCLEOTIDE SEQUENCE</scope>
    <source>
        <strain evidence="1">T3</strain>
    </source>
</reference>
<dbReference type="AlphaFoldDB" id="A0AAU7XYD3"/>
<dbReference type="EMBL" id="CP158373">
    <property type="protein sequence ID" value="XBY63015.1"/>
    <property type="molecule type" value="Genomic_DNA"/>
</dbReference>
<dbReference type="Pfam" id="PF01904">
    <property type="entry name" value="DUF72"/>
    <property type="match status" value="1"/>
</dbReference>
<dbReference type="PANTHER" id="PTHR30348:SF9">
    <property type="entry name" value="UPF0759 PROTEIN YECE"/>
    <property type="match status" value="1"/>
</dbReference>
<dbReference type="InterPro" id="IPR002763">
    <property type="entry name" value="DUF72"/>
</dbReference>
<dbReference type="Gene3D" id="3.20.20.410">
    <property type="entry name" value="Protein of unknown function UPF0759"/>
    <property type="match status" value="1"/>
</dbReference>
<dbReference type="RefSeq" id="WP_350446888.1">
    <property type="nucleotide sequence ID" value="NZ_CP158373.1"/>
</dbReference>
<proteinExistence type="predicted"/>
<evidence type="ECO:0000313" key="1">
    <source>
        <dbReference type="EMBL" id="XBY63015.1"/>
    </source>
</evidence>
<accession>A0AAU7XYD3</accession>
<organism evidence="1">
    <name type="scientific">Pseudomonas solani</name>
    <dbReference type="NCBI Taxonomy" id="2731552"/>
    <lineage>
        <taxon>Bacteria</taxon>
        <taxon>Pseudomonadati</taxon>
        <taxon>Pseudomonadota</taxon>
        <taxon>Gammaproteobacteria</taxon>
        <taxon>Pseudomonadales</taxon>
        <taxon>Pseudomonadaceae</taxon>
        <taxon>Pseudomonas</taxon>
    </lineage>
</organism>
<name>A0AAU7XYD3_9PSED</name>
<sequence length="286" mass="32050">MLPYFLGCPSWNEPAWRGSFYPADTRPAETLEHYARVFNAVEGNTTFYARPSAATLQLWAERMPAHFRFCAKLPRDISHEGDLRDRIGATQEFLRLLEPLGARVAPLWLQLPASFGPQRLGELADWLDTFSHRDIAVEVRNAAFFGRGEEEKALNRLLHERGVERICLDSRALFACDSDDPAVLHAQSKKPRVPVRPTAFSAAPQVRFIGGPDLDANQRYLDPWLDKVADWIGEGLVPHVFLHTPDNHLAAAQAQRFHAGLMTRLPGLPALAESAAQQESTQLDLL</sequence>
<dbReference type="SUPFAM" id="SSF117396">
    <property type="entry name" value="TM1631-like"/>
    <property type="match status" value="1"/>
</dbReference>